<keyword evidence="3" id="KW-1185">Reference proteome</keyword>
<keyword evidence="1" id="KW-0812">Transmembrane</keyword>
<evidence type="ECO:0000313" key="2">
    <source>
        <dbReference type="EMBL" id="KRX39889.1"/>
    </source>
</evidence>
<dbReference type="EMBL" id="JYDJ01000218">
    <property type="protein sequence ID" value="KRX39889.1"/>
    <property type="molecule type" value="Genomic_DNA"/>
</dbReference>
<feature type="transmembrane region" description="Helical" evidence="1">
    <location>
        <begin position="161"/>
        <end position="190"/>
    </location>
</feature>
<keyword evidence="1" id="KW-1133">Transmembrane helix</keyword>
<evidence type="ECO:0000313" key="3">
    <source>
        <dbReference type="Proteomes" id="UP000055048"/>
    </source>
</evidence>
<proteinExistence type="predicted"/>
<protein>
    <submittedName>
        <fullName evidence="2">Uncharacterized protein</fullName>
    </submittedName>
</protein>
<name>A0A0V0TLW9_9BILA</name>
<evidence type="ECO:0000256" key="1">
    <source>
        <dbReference type="SAM" id="Phobius"/>
    </source>
</evidence>
<dbReference type="Proteomes" id="UP000055048">
    <property type="component" value="Unassembled WGS sequence"/>
</dbReference>
<dbReference type="OrthoDB" id="10602164at2759"/>
<gene>
    <name evidence="2" type="ORF">T05_14385</name>
</gene>
<sequence>MLEILIVPRPAPSLYIKHVTRSLLVVWMISTRCQQIDPCSSRAGQTFLLFDFFSTALRRFVFPKRLTSEQENQQGKFDYHPSSPFIQQSFECCIAQGVLIAQGMYNMTAFVIWLADESVRQTINQPISVNGKYAVDICREIDALVCGCDIEEERIFKFITVLFVLFALCPVVFVSCTQMFNLALCGLAAFNM</sequence>
<comment type="caution">
    <text evidence="2">The sequence shown here is derived from an EMBL/GenBank/DDBJ whole genome shotgun (WGS) entry which is preliminary data.</text>
</comment>
<keyword evidence="1" id="KW-0472">Membrane</keyword>
<dbReference type="AlphaFoldDB" id="A0A0V0TLW9"/>
<organism evidence="2 3">
    <name type="scientific">Trichinella murrelli</name>
    <dbReference type="NCBI Taxonomy" id="144512"/>
    <lineage>
        <taxon>Eukaryota</taxon>
        <taxon>Metazoa</taxon>
        <taxon>Ecdysozoa</taxon>
        <taxon>Nematoda</taxon>
        <taxon>Enoplea</taxon>
        <taxon>Dorylaimia</taxon>
        <taxon>Trichinellida</taxon>
        <taxon>Trichinellidae</taxon>
        <taxon>Trichinella</taxon>
    </lineage>
</organism>
<reference evidence="2 3" key="1">
    <citation type="submission" date="2015-01" db="EMBL/GenBank/DDBJ databases">
        <title>Evolution of Trichinella species and genotypes.</title>
        <authorList>
            <person name="Korhonen P.K."/>
            <person name="Edoardo P."/>
            <person name="Giuseppe L.R."/>
            <person name="Gasser R.B."/>
        </authorList>
    </citation>
    <scope>NUCLEOTIDE SEQUENCE [LARGE SCALE GENOMIC DNA]</scope>
    <source>
        <strain evidence="2">ISS417</strain>
    </source>
</reference>
<accession>A0A0V0TLW9</accession>